<evidence type="ECO:0000313" key="13">
    <source>
        <dbReference type="EMBL" id="SNV68514.1"/>
    </source>
</evidence>
<dbReference type="GO" id="GO:0006571">
    <property type="term" value="P:tyrosine biosynthetic process"/>
    <property type="evidence" value="ECO:0007669"/>
    <property type="project" value="UniProtKB-UniPathway"/>
</dbReference>
<dbReference type="SUPFAM" id="SSF48179">
    <property type="entry name" value="6-phosphogluconate dehydrogenase C-terminal domain-like"/>
    <property type="match status" value="1"/>
</dbReference>
<dbReference type="InterPro" id="IPR036291">
    <property type="entry name" value="NAD(P)-bd_dom_sf"/>
</dbReference>
<dbReference type="Gene3D" id="3.30.70.260">
    <property type="match status" value="1"/>
</dbReference>
<evidence type="ECO:0000256" key="8">
    <source>
        <dbReference type="ARBA" id="ARBA00023027"/>
    </source>
</evidence>
<evidence type="ECO:0000259" key="12">
    <source>
        <dbReference type="PROSITE" id="PS51671"/>
    </source>
</evidence>
<evidence type="ECO:0000256" key="3">
    <source>
        <dbReference type="ARBA" id="ARBA00012068"/>
    </source>
</evidence>
<dbReference type="InterPro" id="IPR050812">
    <property type="entry name" value="Preph/Arog_dehydrog"/>
</dbReference>
<keyword evidence="6" id="KW-0028">Amino-acid biosynthesis</keyword>
<dbReference type="GO" id="GO:0070403">
    <property type="term" value="F:NAD+ binding"/>
    <property type="evidence" value="ECO:0007669"/>
    <property type="project" value="InterPro"/>
</dbReference>
<dbReference type="PROSITE" id="PS51176">
    <property type="entry name" value="PDH_ADH"/>
    <property type="match status" value="1"/>
</dbReference>
<dbReference type="Gene3D" id="3.40.50.720">
    <property type="entry name" value="NAD(P)-binding Rossmann-like Domain"/>
    <property type="match status" value="1"/>
</dbReference>
<dbReference type="InterPro" id="IPR046825">
    <property type="entry name" value="PDH_C"/>
</dbReference>
<evidence type="ECO:0000256" key="9">
    <source>
        <dbReference type="ARBA" id="ARBA00023141"/>
    </source>
</evidence>
<dbReference type="InterPro" id="IPR002912">
    <property type="entry name" value="ACT_dom"/>
</dbReference>
<keyword evidence="14" id="KW-1185">Reference proteome</keyword>
<dbReference type="Pfam" id="PF01842">
    <property type="entry name" value="ACT"/>
    <property type="match status" value="1"/>
</dbReference>
<dbReference type="GO" id="GO:0004665">
    <property type="term" value="F:prephenate dehydrogenase (NADP+) activity"/>
    <property type="evidence" value="ECO:0007669"/>
    <property type="project" value="InterPro"/>
</dbReference>
<dbReference type="InterPro" id="IPR046826">
    <property type="entry name" value="PDH_N"/>
</dbReference>
<feature type="domain" description="Prephenate/arogenate dehydrogenase" evidence="11">
    <location>
        <begin position="2"/>
        <end position="291"/>
    </location>
</feature>
<dbReference type="EMBL" id="LT906462">
    <property type="protein sequence ID" value="SNV68514.1"/>
    <property type="molecule type" value="Genomic_DNA"/>
</dbReference>
<keyword evidence="5" id="KW-0827">Tyrosine biosynthesis</keyword>
<reference evidence="13 14" key="1">
    <citation type="submission" date="2017-06" db="EMBL/GenBank/DDBJ databases">
        <authorList>
            <consortium name="Pathogen Informatics"/>
        </authorList>
    </citation>
    <scope>NUCLEOTIDE SEQUENCE [LARGE SCALE GENOMIC DNA]</scope>
    <source>
        <strain evidence="13 14">NCTC13839</strain>
    </source>
</reference>
<protein>
    <recommendedName>
        <fullName evidence="4">Prephenate dehydrogenase</fullName>
        <ecNumber evidence="3">1.3.1.12</ecNumber>
    </recommendedName>
</protein>
<evidence type="ECO:0000313" key="14">
    <source>
        <dbReference type="Proteomes" id="UP000242084"/>
    </source>
</evidence>
<dbReference type="InterPro" id="IPR008927">
    <property type="entry name" value="6-PGluconate_DH-like_C_sf"/>
</dbReference>
<dbReference type="UniPathway" id="UPA00122">
    <property type="reaction ID" value="UER00961"/>
</dbReference>
<dbReference type="CDD" id="cd04909">
    <property type="entry name" value="ACT_PDH-BS"/>
    <property type="match status" value="1"/>
</dbReference>
<dbReference type="PANTHER" id="PTHR21363">
    <property type="entry name" value="PREPHENATE DEHYDROGENASE"/>
    <property type="match status" value="1"/>
</dbReference>
<dbReference type="AlphaFoldDB" id="A0A239ZCU4"/>
<comment type="pathway">
    <text evidence="1">Amino-acid biosynthesis; L-tyrosine biosynthesis; (4-hydroxyphenyl)pyruvate from prephenate (NAD(+) route): step 1/1.</text>
</comment>
<dbReference type="GO" id="GO:0008977">
    <property type="term" value="F:prephenate dehydrogenase (NAD+) activity"/>
    <property type="evidence" value="ECO:0007669"/>
    <property type="project" value="UniProtKB-EC"/>
</dbReference>
<dbReference type="Pfam" id="PF20463">
    <property type="entry name" value="PDH_C"/>
    <property type="match status" value="1"/>
</dbReference>
<evidence type="ECO:0000259" key="11">
    <source>
        <dbReference type="PROSITE" id="PS51176"/>
    </source>
</evidence>
<evidence type="ECO:0000256" key="6">
    <source>
        <dbReference type="ARBA" id="ARBA00022605"/>
    </source>
</evidence>
<dbReference type="EC" id="1.3.1.12" evidence="3"/>
<dbReference type="SUPFAM" id="SSF55021">
    <property type="entry name" value="ACT-like"/>
    <property type="match status" value="1"/>
</dbReference>
<keyword evidence="8" id="KW-0520">NAD</keyword>
<dbReference type="InterPro" id="IPR003099">
    <property type="entry name" value="Prephen_DH"/>
</dbReference>
<dbReference type="FunFam" id="1.10.3660.10:FF:000003">
    <property type="entry name" value="Prephenate dehydrogenase"/>
    <property type="match status" value="1"/>
</dbReference>
<evidence type="ECO:0000256" key="5">
    <source>
        <dbReference type="ARBA" id="ARBA00022498"/>
    </source>
</evidence>
<evidence type="ECO:0000256" key="10">
    <source>
        <dbReference type="ARBA" id="ARBA00049260"/>
    </source>
</evidence>
<dbReference type="Gene3D" id="1.10.3660.10">
    <property type="entry name" value="6-phosphogluconate dehydrogenase C-terminal like domain"/>
    <property type="match status" value="1"/>
</dbReference>
<dbReference type="SUPFAM" id="SSF51735">
    <property type="entry name" value="NAD(P)-binding Rossmann-fold domains"/>
    <property type="match status" value="1"/>
</dbReference>
<evidence type="ECO:0000256" key="2">
    <source>
        <dbReference type="ARBA" id="ARBA00007964"/>
    </source>
</evidence>
<dbReference type="NCBIfam" id="NF005107">
    <property type="entry name" value="PRK06545.1-5"/>
    <property type="match status" value="1"/>
</dbReference>
<accession>A0A239ZCU4</accession>
<dbReference type="Pfam" id="PF02153">
    <property type="entry name" value="PDH_N"/>
    <property type="match status" value="1"/>
</dbReference>
<gene>
    <name evidence="13" type="primary">tyrC</name>
    <name evidence="13" type="ORF">SAMEA4384403_01407</name>
</gene>
<dbReference type="PROSITE" id="PS51671">
    <property type="entry name" value="ACT"/>
    <property type="match status" value="1"/>
</dbReference>
<name>A0A239ZCU4_9STAP</name>
<keyword evidence="9" id="KW-0057">Aromatic amino acid biosynthesis</keyword>
<comment type="similarity">
    <text evidence="2">Belongs to the prephenate/arogenate dehydrogenase family.</text>
</comment>
<proteinExistence type="inferred from homology"/>
<dbReference type="Proteomes" id="UP000242084">
    <property type="component" value="Chromosome 1"/>
</dbReference>
<dbReference type="PANTHER" id="PTHR21363:SF0">
    <property type="entry name" value="PREPHENATE DEHYDROGENASE [NADP(+)]"/>
    <property type="match status" value="1"/>
</dbReference>
<feature type="domain" description="ACT" evidence="12">
    <location>
        <begin position="296"/>
        <end position="363"/>
    </location>
</feature>
<dbReference type="RefSeq" id="WP_095088092.1">
    <property type="nucleotide sequence ID" value="NZ_BMDM01000005.1"/>
</dbReference>
<dbReference type="FunFam" id="3.40.50.720:FF:000208">
    <property type="entry name" value="Prephenate dehydrogenase"/>
    <property type="match status" value="1"/>
</dbReference>
<comment type="catalytic activity">
    <reaction evidence="10">
        <text>prephenate + NAD(+) = 3-(4-hydroxyphenyl)pyruvate + CO2 + NADH</text>
        <dbReference type="Rhea" id="RHEA:13869"/>
        <dbReference type="ChEBI" id="CHEBI:16526"/>
        <dbReference type="ChEBI" id="CHEBI:29934"/>
        <dbReference type="ChEBI" id="CHEBI:36242"/>
        <dbReference type="ChEBI" id="CHEBI:57540"/>
        <dbReference type="ChEBI" id="CHEBI:57945"/>
        <dbReference type="EC" id="1.3.1.12"/>
    </reaction>
</comment>
<evidence type="ECO:0000256" key="7">
    <source>
        <dbReference type="ARBA" id="ARBA00023002"/>
    </source>
</evidence>
<dbReference type="InterPro" id="IPR045865">
    <property type="entry name" value="ACT-like_dom_sf"/>
</dbReference>
<evidence type="ECO:0000256" key="4">
    <source>
        <dbReference type="ARBA" id="ARBA00016891"/>
    </source>
</evidence>
<keyword evidence="7 13" id="KW-0560">Oxidoreductase</keyword>
<sequence>MQRIFIVGLGLIGGSLISNIKYHHPHIHIIGYDYFEKHSEIAKSMGMIDEIAEDFESVASTVDLIILATPVKQSIEYGKRLLEIETKNGLIVTDTGSTKLGLSTLETDLLNKNIHLIGGHPMAGSHKSGVTNSKKHLFENAYYILIHDHKENEVAHDEVKWLLEQTKAKFIKMSAKEHDYVTGVVSHFPHVIASSLIHMNEENTQVSEYVRTLAAGGFRDITRIASSNADMWRDITLENKDHLVTLMENWIEQMEQIKDLISEGNPTLIHDFYQSAKTYRDELPIKEQGALTSTFDLYVDIPDEPGMISKVTQILGSNRISITNIRILEVREDIMGALRLSFKSSYDRDRAIEALSTFDTYTL</sequence>
<organism evidence="13 14">
    <name type="scientific">Mammaliicoccus stepanovicii</name>
    <dbReference type="NCBI Taxonomy" id="643214"/>
    <lineage>
        <taxon>Bacteria</taxon>
        <taxon>Bacillati</taxon>
        <taxon>Bacillota</taxon>
        <taxon>Bacilli</taxon>
        <taxon>Bacillales</taxon>
        <taxon>Staphylococcaceae</taxon>
        <taxon>Mammaliicoccus</taxon>
    </lineage>
</organism>
<evidence type="ECO:0000256" key="1">
    <source>
        <dbReference type="ARBA" id="ARBA00005067"/>
    </source>
</evidence>
<dbReference type="KEGG" id="sste:SAMEA4384403_1407"/>
<dbReference type="OrthoDB" id="9802008at2"/>